<reference evidence="2" key="1">
    <citation type="submission" date="2015-10" db="EMBL/GenBank/DDBJ databases">
        <authorList>
            <person name="Luecker S."/>
            <person name="Luecker S."/>
        </authorList>
    </citation>
    <scope>NUCLEOTIDE SEQUENCE [LARGE SCALE GENOMIC DNA]</scope>
</reference>
<dbReference type="RefSeq" id="WP_090897975.1">
    <property type="nucleotide sequence ID" value="NZ_CZPZ01000016.1"/>
</dbReference>
<dbReference type="AlphaFoldDB" id="A0A0S4LII6"/>
<accession>A0A0S4LII6</accession>
<evidence type="ECO:0000313" key="2">
    <source>
        <dbReference type="Proteomes" id="UP000198736"/>
    </source>
</evidence>
<proteinExistence type="predicted"/>
<dbReference type="Proteomes" id="UP000198736">
    <property type="component" value="Unassembled WGS sequence"/>
</dbReference>
<keyword evidence="2" id="KW-1185">Reference proteome</keyword>
<organism evidence="1 2">
    <name type="scientific">Candidatus Nitrospira nitrificans</name>
    <dbReference type="NCBI Taxonomy" id="1742973"/>
    <lineage>
        <taxon>Bacteria</taxon>
        <taxon>Pseudomonadati</taxon>
        <taxon>Nitrospirota</taxon>
        <taxon>Nitrospiria</taxon>
        <taxon>Nitrospirales</taxon>
        <taxon>Nitrospiraceae</taxon>
        <taxon>Nitrospira</taxon>
    </lineage>
</organism>
<name>A0A0S4LII6_9BACT</name>
<sequence>MVKFLAVLLLLAGAFGAGYYLGQRPVGTLQRTVAELQQSLKDVSRNVLDTTLGIERDLRKRQGLVDAKSRLVQAKAHLVDRNFGDAAKELAEAVTAVEAAAKGVKSDTATNPLRDMAGSLREVKLEITTGKQVSMKKLDELQQRMDQLLNN</sequence>
<dbReference type="STRING" id="1742973.COMA2_230010"/>
<evidence type="ECO:0000313" key="1">
    <source>
        <dbReference type="EMBL" id="CUS36392.1"/>
    </source>
</evidence>
<dbReference type="OrthoDB" id="9796251at2"/>
<protein>
    <submittedName>
        <fullName evidence="1">Uncharacterized protein</fullName>
    </submittedName>
</protein>
<gene>
    <name evidence="1" type="ORF">COMA2_230010</name>
</gene>
<dbReference type="EMBL" id="CZPZ01000016">
    <property type="protein sequence ID" value="CUS36392.1"/>
    <property type="molecule type" value="Genomic_DNA"/>
</dbReference>